<protein>
    <submittedName>
        <fullName evidence="1">Unannotated protein</fullName>
    </submittedName>
</protein>
<sequence>MELQPFATLTLAVASDGLYMLGATPAGTRIVQEINEARIEGPRLSASLVGHAAADWLAIDAQGVGTFDIRMTLMTDDGAPIYLAYKGRADWSSGMGKAPVYVGMEFEAGDERYRWLNALHLFGRGLVGEGGKLVYEIYEPV</sequence>
<name>A0A6J6EGF6_9ZZZZ</name>
<dbReference type="Pfam" id="PF11578">
    <property type="entry name" value="DUF3237"/>
    <property type="match status" value="1"/>
</dbReference>
<proteinExistence type="predicted"/>
<organism evidence="1">
    <name type="scientific">freshwater metagenome</name>
    <dbReference type="NCBI Taxonomy" id="449393"/>
    <lineage>
        <taxon>unclassified sequences</taxon>
        <taxon>metagenomes</taxon>
        <taxon>ecological metagenomes</taxon>
    </lineage>
</organism>
<reference evidence="1" key="1">
    <citation type="submission" date="2020-05" db="EMBL/GenBank/DDBJ databases">
        <authorList>
            <person name="Chiriac C."/>
            <person name="Salcher M."/>
            <person name="Ghai R."/>
            <person name="Kavagutti S V."/>
        </authorList>
    </citation>
    <scope>NUCLEOTIDE SEQUENCE</scope>
</reference>
<dbReference type="EMBL" id="CAEZTG010000142">
    <property type="protein sequence ID" value="CAB4574324.1"/>
    <property type="molecule type" value="Genomic_DNA"/>
</dbReference>
<accession>A0A6J6EGF6</accession>
<gene>
    <name evidence="1" type="ORF">UFOPK1603_01361</name>
</gene>
<evidence type="ECO:0000313" key="1">
    <source>
        <dbReference type="EMBL" id="CAB4574324.1"/>
    </source>
</evidence>
<dbReference type="Gene3D" id="2.40.160.20">
    <property type="match status" value="1"/>
</dbReference>
<dbReference type="AlphaFoldDB" id="A0A6J6EGF6"/>